<evidence type="ECO:0000259" key="2">
    <source>
        <dbReference type="Pfam" id="PF22725"/>
    </source>
</evidence>
<dbReference type="Pfam" id="PF22725">
    <property type="entry name" value="GFO_IDH_MocA_C3"/>
    <property type="match status" value="1"/>
</dbReference>
<dbReference type="InterPro" id="IPR052515">
    <property type="entry name" value="Gfo/Idh/MocA_Oxidoreductase"/>
</dbReference>
<dbReference type="RefSeq" id="WP_146646352.1">
    <property type="nucleotide sequence ID" value="NZ_CP012333.1"/>
</dbReference>
<dbReference type="InterPro" id="IPR000683">
    <property type="entry name" value="Gfo/Idh/MocA-like_OxRdtase_N"/>
</dbReference>
<evidence type="ECO:0000259" key="1">
    <source>
        <dbReference type="Pfam" id="PF01408"/>
    </source>
</evidence>
<evidence type="ECO:0000313" key="4">
    <source>
        <dbReference type="Proteomes" id="UP000064967"/>
    </source>
</evidence>
<dbReference type="OrthoDB" id="9815825at2"/>
<dbReference type="AlphaFoldDB" id="A0A0K1PNW2"/>
<accession>A0A0K1PNW2</accession>
<dbReference type="PANTHER" id="PTHR43249">
    <property type="entry name" value="UDP-N-ACETYL-2-AMINO-2-DEOXY-D-GLUCURONATE OXIDASE"/>
    <property type="match status" value="1"/>
</dbReference>
<evidence type="ECO:0000313" key="3">
    <source>
        <dbReference type="EMBL" id="AKU94804.1"/>
    </source>
</evidence>
<gene>
    <name evidence="3" type="ORF">AKJ09_01468</name>
</gene>
<protein>
    <submittedName>
        <fullName evidence="3">Putative secreted oxidoreductase</fullName>
    </submittedName>
</protein>
<proteinExistence type="predicted"/>
<dbReference type="EMBL" id="CP012333">
    <property type="protein sequence ID" value="AKU94804.1"/>
    <property type="molecule type" value="Genomic_DNA"/>
</dbReference>
<dbReference type="Pfam" id="PF01408">
    <property type="entry name" value="GFO_IDH_MocA"/>
    <property type="match status" value="1"/>
</dbReference>
<dbReference type="Gene3D" id="3.30.360.10">
    <property type="entry name" value="Dihydrodipicolinate Reductase, domain 2"/>
    <property type="match status" value="1"/>
</dbReference>
<sequence length="312" mass="33188">MRAAILGAGSAGLLHGLSLKAHGVTIDAVYDPDQHKARALAELLHASIAPRSDDTGDAEVIAICSPPSFHAEQAAMFAREGRVVLLEKPIALDEHELDRISGLSHCYSALQWRFGRGLRAIRAAIAAGELGEAPSVNVDLTWQRDDAYFQSRPNWGCGMLLSVGIHAVDAALYALGDEVASASGTRAPTERETSACAWFVTSRGSRISLRLTSSAPRDRTRLSFCGNGVCAEIEGSEADPTAGYVQWDCATNDQARRLRLLECETTGLLVGPLLVPFVGAALRGSPDAPTIADAAPAHRAIYRVYEASTQNA</sequence>
<dbReference type="PANTHER" id="PTHR43249:SF1">
    <property type="entry name" value="D-GLUCOSIDE 3-DEHYDROGENASE"/>
    <property type="match status" value="1"/>
</dbReference>
<dbReference type="InterPro" id="IPR036291">
    <property type="entry name" value="NAD(P)-bd_dom_sf"/>
</dbReference>
<dbReference type="SUPFAM" id="SSF55347">
    <property type="entry name" value="Glyceraldehyde-3-phosphate dehydrogenase-like, C-terminal domain"/>
    <property type="match status" value="1"/>
</dbReference>
<dbReference type="KEGG" id="llu:AKJ09_01468"/>
<name>A0A0K1PNW2_9BACT</name>
<reference evidence="3 4" key="1">
    <citation type="submission" date="2015-08" db="EMBL/GenBank/DDBJ databases">
        <authorList>
            <person name="Babu N.S."/>
            <person name="Beckwith C.J."/>
            <person name="Beseler K.G."/>
            <person name="Brison A."/>
            <person name="Carone J.V."/>
            <person name="Caskin T.P."/>
            <person name="Diamond M."/>
            <person name="Durham M.E."/>
            <person name="Foxe J.M."/>
            <person name="Go M."/>
            <person name="Henderson B.A."/>
            <person name="Jones I.B."/>
            <person name="McGettigan J.A."/>
            <person name="Micheletti S.J."/>
            <person name="Nasrallah M.E."/>
            <person name="Ortiz D."/>
            <person name="Piller C.R."/>
            <person name="Privatt S.R."/>
            <person name="Schneider S.L."/>
            <person name="Sharp S."/>
            <person name="Smith T.C."/>
            <person name="Stanton J.D."/>
            <person name="Ullery H.E."/>
            <person name="Wilson R.J."/>
            <person name="Serrano M.G."/>
            <person name="Buck G."/>
            <person name="Lee V."/>
            <person name="Wang Y."/>
            <person name="Carvalho R."/>
            <person name="Voegtly L."/>
            <person name="Shi R."/>
            <person name="Duckworth R."/>
            <person name="Johnson A."/>
            <person name="Loviza R."/>
            <person name="Walstead R."/>
            <person name="Shah Z."/>
            <person name="Kiflezghi M."/>
            <person name="Wade K."/>
            <person name="Ball S.L."/>
            <person name="Bradley K.W."/>
            <person name="Asai D.J."/>
            <person name="Bowman C.A."/>
            <person name="Russell D.A."/>
            <person name="Pope W.H."/>
            <person name="Jacobs-Sera D."/>
            <person name="Hendrix R.W."/>
            <person name="Hatfull G.F."/>
        </authorList>
    </citation>
    <scope>NUCLEOTIDE SEQUENCE [LARGE SCALE GENOMIC DNA]</scope>
    <source>
        <strain evidence="3 4">DSM 27648</strain>
    </source>
</reference>
<dbReference type="GO" id="GO:0000166">
    <property type="term" value="F:nucleotide binding"/>
    <property type="evidence" value="ECO:0007669"/>
    <property type="project" value="InterPro"/>
</dbReference>
<dbReference type="Proteomes" id="UP000064967">
    <property type="component" value="Chromosome"/>
</dbReference>
<dbReference type="InterPro" id="IPR055170">
    <property type="entry name" value="GFO_IDH_MocA-like_dom"/>
</dbReference>
<dbReference type="Gene3D" id="3.40.50.720">
    <property type="entry name" value="NAD(P)-binding Rossmann-like Domain"/>
    <property type="match status" value="1"/>
</dbReference>
<organism evidence="3 4">
    <name type="scientific">Labilithrix luteola</name>
    <dbReference type="NCBI Taxonomy" id="1391654"/>
    <lineage>
        <taxon>Bacteria</taxon>
        <taxon>Pseudomonadati</taxon>
        <taxon>Myxococcota</taxon>
        <taxon>Polyangia</taxon>
        <taxon>Polyangiales</taxon>
        <taxon>Labilitrichaceae</taxon>
        <taxon>Labilithrix</taxon>
    </lineage>
</organism>
<dbReference type="SUPFAM" id="SSF51735">
    <property type="entry name" value="NAD(P)-binding Rossmann-fold domains"/>
    <property type="match status" value="1"/>
</dbReference>
<feature type="domain" description="GFO/IDH/MocA-like oxidoreductase" evidence="2">
    <location>
        <begin position="119"/>
        <end position="226"/>
    </location>
</feature>
<keyword evidence="4" id="KW-1185">Reference proteome</keyword>
<feature type="domain" description="Gfo/Idh/MocA-like oxidoreductase N-terminal" evidence="1">
    <location>
        <begin position="2"/>
        <end position="100"/>
    </location>
</feature>
<dbReference type="STRING" id="1391654.AKJ09_01468"/>